<dbReference type="FunFam" id="3.10.20.90:FF:000071">
    <property type="entry name" value="Protein kinase C"/>
    <property type="match status" value="1"/>
</dbReference>
<dbReference type="PROSITE" id="PS51745">
    <property type="entry name" value="PB1"/>
    <property type="match status" value="1"/>
</dbReference>
<evidence type="ECO:0000313" key="3">
    <source>
        <dbReference type="EMBL" id="KAJ8780620.1"/>
    </source>
</evidence>
<evidence type="ECO:0000259" key="2">
    <source>
        <dbReference type="PROSITE" id="PS51745"/>
    </source>
</evidence>
<name>A0AB34GPG8_ESCRO</name>
<dbReference type="AlphaFoldDB" id="A0AB34GPG8"/>
<dbReference type="Pfam" id="PF00564">
    <property type="entry name" value="PB1"/>
    <property type="match status" value="1"/>
</dbReference>
<keyword evidence="4" id="KW-1185">Reference proteome</keyword>
<dbReference type="InterPro" id="IPR000270">
    <property type="entry name" value="PB1_dom"/>
</dbReference>
<feature type="domain" description="PB1" evidence="2">
    <location>
        <begin position="92"/>
        <end position="188"/>
    </location>
</feature>
<dbReference type="SMART" id="SM00666">
    <property type="entry name" value="PB1"/>
    <property type="match status" value="1"/>
</dbReference>
<feature type="region of interest" description="Disordered" evidence="1">
    <location>
        <begin position="265"/>
        <end position="286"/>
    </location>
</feature>
<dbReference type="Gene3D" id="3.10.20.90">
    <property type="entry name" value="Phosphatidylinositol 3-kinase Catalytic Subunit, Chain A, domain 1"/>
    <property type="match status" value="1"/>
</dbReference>
<accession>A0AB34GPG8</accession>
<comment type="caution">
    <text evidence="3">The sequence shown here is derived from an EMBL/GenBank/DDBJ whole genome shotgun (WGS) entry which is preliminary data.</text>
</comment>
<dbReference type="Proteomes" id="UP001159641">
    <property type="component" value="Unassembled WGS sequence"/>
</dbReference>
<sequence>MEGAWKGWGPASALGALDSTCLPVKGGEPAPTGVSDRSAWPGPESARWILGRVGTALMNLVVSAAVAPEEGLWALELVIFKQQGREAHQRLEITVSPSPAGLLEGVQSPDSEGGDILITSLDSATTFDELCEEVREMCHLHQGHPLTLKWVDSEGDPCTVSSQMELEEAFRLSCQRKDEGLILHVFPSIPEEPGMPCPGEDSEYRLSHDVCHDLVIGPSQSFLGPPGRHPFLLHGRAVASSPCWPAVRVSPKHLCISGLRLPSHQLRPGPRQRRPEGLGPVHSVPDSVPSWLHPRVDAALGCITAGECRECGAIPTRKQVLEMLTRGGSELRATRFCWNIPAASPRPVEGGGVVPSPALLVRLDRDADLGQLGRPCAGPPMARVQA</sequence>
<protein>
    <recommendedName>
        <fullName evidence="2">PB1 domain-containing protein</fullName>
    </recommendedName>
</protein>
<reference evidence="3 4" key="1">
    <citation type="submission" date="2022-11" db="EMBL/GenBank/DDBJ databases">
        <title>Whole genome sequence of Eschrichtius robustus ER-17-0199.</title>
        <authorList>
            <person name="Bruniche-Olsen A."/>
            <person name="Black A.N."/>
            <person name="Fields C.J."/>
            <person name="Walden K."/>
            <person name="Dewoody J.A."/>
        </authorList>
    </citation>
    <scope>NUCLEOTIDE SEQUENCE [LARGE SCALE GENOMIC DNA]</scope>
    <source>
        <strain evidence="3">ER-17-0199</strain>
        <tissue evidence="3">Blubber</tissue>
    </source>
</reference>
<evidence type="ECO:0000256" key="1">
    <source>
        <dbReference type="SAM" id="MobiDB-lite"/>
    </source>
</evidence>
<gene>
    <name evidence="3" type="ORF">J1605_000663</name>
</gene>
<dbReference type="CDD" id="cd06404">
    <property type="entry name" value="PB1_aPKC"/>
    <property type="match status" value="1"/>
</dbReference>
<dbReference type="InterPro" id="IPR053793">
    <property type="entry name" value="PB1-like"/>
</dbReference>
<dbReference type="InterPro" id="IPR034877">
    <property type="entry name" value="PB1_aPKC"/>
</dbReference>
<dbReference type="EMBL" id="JAIQCJ010002152">
    <property type="protein sequence ID" value="KAJ8780620.1"/>
    <property type="molecule type" value="Genomic_DNA"/>
</dbReference>
<evidence type="ECO:0000313" key="4">
    <source>
        <dbReference type="Proteomes" id="UP001159641"/>
    </source>
</evidence>
<dbReference type="SUPFAM" id="SSF54277">
    <property type="entry name" value="CAD &amp; PB1 domains"/>
    <property type="match status" value="1"/>
</dbReference>
<proteinExistence type="predicted"/>
<organism evidence="3 4">
    <name type="scientific">Eschrichtius robustus</name>
    <name type="common">California gray whale</name>
    <name type="synonym">Eschrichtius gibbosus</name>
    <dbReference type="NCBI Taxonomy" id="9764"/>
    <lineage>
        <taxon>Eukaryota</taxon>
        <taxon>Metazoa</taxon>
        <taxon>Chordata</taxon>
        <taxon>Craniata</taxon>
        <taxon>Vertebrata</taxon>
        <taxon>Euteleostomi</taxon>
        <taxon>Mammalia</taxon>
        <taxon>Eutheria</taxon>
        <taxon>Laurasiatheria</taxon>
        <taxon>Artiodactyla</taxon>
        <taxon>Whippomorpha</taxon>
        <taxon>Cetacea</taxon>
        <taxon>Mysticeti</taxon>
        <taxon>Eschrichtiidae</taxon>
        <taxon>Eschrichtius</taxon>
    </lineage>
</organism>